<comment type="caution">
    <text evidence="3">Lacks conserved residue(s) required for the propagation of feature annotation.</text>
</comment>
<dbReference type="PROSITE" id="PS01180">
    <property type="entry name" value="CUB"/>
    <property type="match status" value="3"/>
</dbReference>
<dbReference type="SUPFAM" id="SSF49854">
    <property type="entry name" value="Spermadhesin, CUB domain"/>
    <property type="match status" value="3"/>
</dbReference>
<evidence type="ECO:0000313" key="7">
    <source>
        <dbReference type="EMBL" id="GFR85798.1"/>
    </source>
</evidence>
<dbReference type="Proteomes" id="UP000762676">
    <property type="component" value="Unassembled WGS sequence"/>
</dbReference>
<keyword evidence="8" id="KW-1185">Reference proteome</keyword>
<feature type="transmembrane region" description="Helical" evidence="4">
    <location>
        <begin position="467"/>
        <end position="489"/>
    </location>
</feature>
<dbReference type="Pfam" id="PF00431">
    <property type="entry name" value="CUB"/>
    <property type="match status" value="1"/>
</dbReference>
<name>A0AAV4GJV8_9GAST</name>
<feature type="domain" description="CUB" evidence="6">
    <location>
        <begin position="175"/>
        <end position="312"/>
    </location>
</feature>
<feature type="chain" id="PRO_5043763931" evidence="5">
    <location>
        <begin position="31"/>
        <end position="524"/>
    </location>
</feature>
<keyword evidence="4" id="KW-1133">Transmembrane helix</keyword>
<feature type="signal peptide" evidence="5">
    <location>
        <begin position="1"/>
        <end position="30"/>
    </location>
</feature>
<keyword evidence="4" id="KW-0472">Membrane</keyword>
<evidence type="ECO:0000256" key="3">
    <source>
        <dbReference type="PROSITE-ProRule" id="PRU00059"/>
    </source>
</evidence>
<dbReference type="SMART" id="SM00042">
    <property type="entry name" value="CUB"/>
    <property type="match status" value="3"/>
</dbReference>
<keyword evidence="5" id="KW-0732">Signal</keyword>
<dbReference type="PANTHER" id="PTHR24251">
    <property type="entry name" value="OVOCHYMASE-RELATED"/>
    <property type="match status" value="1"/>
</dbReference>
<proteinExistence type="predicted"/>
<feature type="domain" description="CUB" evidence="6">
    <location>
        <begin position="34"/>
        <end position="168"/>
    </location>
</feature>
<protein>
    <submittedName>
        <fullName evidence="7">CUB and zona pellucida-like domain-containing protein 1</fullName>
    </submittedName>
</protein>
<evidence type="ECO:0000256" key="4">
    <source>
        <dbReference type="SAM" id="Phobius"/>
    </source>
</evidence>
<evidence type="ECO:0000256" key="5">
    <source>
        <dbReference type="SAM" id="SignalP"/>
    </source>
</evidence>
<sequence length="524" mass="58321">MRNKPLLIDLQKSALCGAVLLLLVASLTEGASLCDQKLIQKFVFIEAENYTFPEPSEHNVSLPPPTQRYENISACEMLFERDERLNTVRLAFGHVGLDPPEIAGDYSTCRDKIVLYDGNTTHAPILSTICGGRAPTIESNATFILLVFVRDPASIHSDRTFSLTYQGFLDVPSLCGRTPIILSAFSFPKSFNFLEGTAETYHHGYSWLRYKADFATCGILVKSLTYDSAAQVELAFRNVDLAPPETPGDYSTCRDKIVLYDGDTTSAPILSTICGGRIPTVESKSSSILVVLTKDSASSPSDIDFSLTFQAFRYIPSLCGQERIEETAFFGPLLSSFFYFPEDTYSEPYSASSLYRYEKNITTCEILIKPSTSSDRVQLDFKTVELDPPEIAGDYSTCRDKIVLYDGDSTTSPMLSTICGGRRPVIESDKNNILLVYTRGGASNHWDRGFSFSYRREELPISFPRTALWITFCVCAGAVVVVALGFFAYRKLRSSLHRPVNNVHLTYSNRTDCVTERRDEPTPA</sequence>
<dbReference type="EMBL" id="BMAT01001456">
    <property type="protein sequence ID" value="GFR85798.1"/>
    <property type="molecule type" value="Genomic_DNA"/>
</dbReference>
<feature type="domain" description="CUB" evidence="6">
    <location>
        <begin position="319"/>
        <end position="457"/>
    </location>
</feature>
<comment type="caution">
    <text evidence="7">The sequence shown here is derived from an EMBL/GenBank/DDBJ whole genome shotgun (WGS) entry which is preliminary data.</text>
</comment>
<evidence type="ECO:0000256" key="2">
    <source>
        <dbReference type="ARBA" id="ARBA00023157"/>
    </source>
</evidence>
<evidence type="ECO:0000256" key="1">
    <source>
        <dbReference type="ARBA" id="ARBA00022737"/>
    </source>
</evidence>
<dbReference type="Gene3D" id="2.60.120.290">
    <property type="entry name" value="Spermadhesin, CUB domain"/>
    <property type="match status" value="3"/>
</dbReference>
<dbReference type="InterPro" id="IPR000859">
    <property type="entry name" value="CUB_dom"/>
</dbReference>
<evidence type="ECO:0000259" key="6">
    <source>
        <dbReference type="PROSITE" id="PS01180"/>
    </source>
</evidence>
<evidence type="ECO:0000313" key="8">
    <source>
        <dbReference type="Proteomes" id="UP000762676"/>
    </source>
</evidence>
<keyword evidence="1" id="KW-0677">Repeat</keyword>
<dbReference type="AlphaFoldDB" id="A0AAV4GJV8"/>
<dbReference type="PANTHER" id="PTHR24251:SF52">
    <property type="entry name" value="CUB DOMAIN-CONTAINING PROTEIN"/>
    <property type="match status" value="1"/>
</dbReference>
<organism evidence="7 8">
    <name type="scientific">Elysia marginata</name>
    <dbReference type="NCBI Taxonomy" id="1093978"/>
    <lineage>
        <taxon>Eukaryota</taxon>
        <taxon>Metazoa</taxon>
        <taxon>Spiralia</taxon>
        <taxon>Lophotrochozoa</taxon>
        <taxon>Mollusca</taxon>
        <taxon>Gastropoda</taxon>
        <taxon>Heterobranchia</taxon>
        <taxon>Euthyneura</taxon>
        <taxon>Panpulmonata</taxon>
        <taxon>Sacoglossa</taxon>
        <taxon>Placobranchoidea</taxon>
        <taxon>Plakobranchidae</taxon>
        <taxon>Elysia</taxon>
    </lineage>
</organism>
<accession>A0AAV4GJV8</accession>
<keyword evidence="2" id="KW-1015">Disulfide bond</keyword>
<dbReference type="InterPro" id="IPR035914">
    <property type="entry name" value="Sperma_CUB_dom_sf"/>
</dbReference>
<reference evidence="7 8" key="1">
    <citation type="journal article" date="2021" name="Elife">
        <title>Chloroplast acquisition without the gene transfer in kleptoplastic sea slugs, Plakobranchus ocellatus.</title>
        <authorList>
            <person name="Maeda T."/>
            <person name="Takahashi S."/>
            <person name="Yoshida T."/>
            <person name="Shimamura S."/>
            <person name="Takaki Y."/>
            <person name="Nagai Y."/>
            <person name="Toyoda A."/>
            <person name="Suzuki Y."/>
            <person name="Arimoto A."/>
            <person name="Ishii H."/>
            <person name="Satoh N."/>
            <person name="Nishiyama T."/>
            <person name="Hasebe M."/>
            <person name="Maruyama T."/>
            <person name="Minagawa J."/>
            <person name="Obokata J."/>
            <person name="Shigenobu S."/>
        </authorList>
    </citation>
    <scope>NUCLEOTIDE SEQUENCE [LARGE SCALE GENOMIC DNA]</scope>
</reference>
<keyword evidence="4" id="KW-0812">Transmembrane</keyword>
<gene>
    <name evidence="7" type="ORF">ElyMa_000704900</name>
</gene>